<dbReference type="AlphaFoldDB" id="A0AAN8RAQ5"/>
<sequence>MPTDNGASGMDSGTLVPHLDEITVGGAVDRSKYRPLTKSEIRKLSDEEFARYMDQPIGPVGRDIYKRSHVQSSGSNKRKYKIFWNDDDSALFRDWAIQSRWNGLKKAPGHQKFIDFIDDHLMSSDCHKMNPDELKVFHGKIESHVRNWVMKEKPPGLYEPKDDGLKAIENPETGGLRQDSDIEKDLADIDRLIARTARKNFSLAAERVLKSLTKATELENRSKARKRLRICPPAADELAPESERED</sequence>
<dbReference type="EMBL" id="JAVHNR010000007">
    <property type="protein sequence ID" value="KAK6336911.1"/>
    <property type="molecule type" value="Genomic_DNA"/>
</dbReference>
<comment type="caution">
    <text evidence="2">The sequence shown here is derived from an EMBL/GenBank/DDBJ whole genome shotgun (WGS) entry which is preliminary data.</text>
</comment>
<feature type="region of interest" description="Disordered" evidence="1">
    <location>
        <begin position="221"/>
        <end position="246"/>
    </location>
</feature>
<organism evidence="2 3">
    <name type="scientific">Orbilia javanica</name>
    <dbReference type="NCBI Taxonomy" id="47235"/>
    <lineage>
        <taxon>Eukaryota</taxon>
        <taxon>Fungi</taxon>
        <taxon>Dikarya</taxon>
        <taxon>Ascomycota</taxon>
        <taxon>Pezizomycotina</taxon>
        <taxon>Orbiliomycetes</taxon>
        <taxon>Orbiliales</taxon>
        <taxon>Orbiliaceae</taxon>
        <taxon>Orbilia</taxon>
    </lineage>
</organism>
<name>A0AAN8RAQ5_9PEZI</name>
<protein>
    <submittedName>
        <fullName evidence="2">Uncharacterized protein</fullName>
    </submittedName>
</protein>
<keyword evidence="3" id="KW-1185">Reference proteome</keyword>
<proteinExistence type="predicted"/>
<evidence type="ECO:0000313" key="2">
    <source>
        <dbReference type="EMBL" id="KAK6336911.1"/>
    </source>
</evidence>
<gene>
    <name evidence="2" type="ORF">TWF718_009699</name>
</gene>
<accession>A0AAN8RAQ5</accession>
<dbReference type="Proteomes" id="UP001313282">
    <property type="component" value="Unassembled WGS sequence"/>
</dbReference>
<reference evidence="2 3" key="1">
    <citation type="submission" date="2019-10" db="EMBL/GenBank/DDBJ databases">
        <authorList>
            <person name="Palmer J.M."/>
        </authorList>
    </citation>
    <scope>NUCLEOTIDE SEQUENCE [LARGE SCALE GENOMIC DNA]</scope>
    <source>
        <strain evidence="2 3">TWF718</strain>
    </source>
</reference>
<evidence type="ECO:0000313" key="3">
    <source>
        <dbReference type="Proteomes" id="UP001313282"/>
    </source>
</evidence>
<evidence type="ECO:0000256" key="1">
    <source>
        <dbReference type="SAM" id="MobiDB-lite"/>
    </source>
</evidence>